<keyword evidence="11" id="KW-1185">Reference proteome</keyword>
<dbReference type="STRING" id="1399147.P618_200834"/>
<dbReference type="Gene3D" id="1.10.1200.10">
    <property type="entry name" value="ACP-like"/>
    <property type="match status" value="1"/>
</dbReference>
<dbReference type="PROSITE" id="PS50075">
    <property type="entry name" value="CARRIER"/>
    <property type="match status" value="1"/>
</dbReference>
<dbReference type="PANTHER" id="PTHR20863:SF76">
    <property type="entry name" value="CARRIER DOMAIN-CONTAINING PROTEIN"/>
    <property type="match status" value="1"/>
</dbReference>
<dbReference type="Pfam" id="PF00550">
    <property type="entry name" value="PP-binding"/>
    <property type="match status" value="1"/>
</dbReference>
<dbReference type="UniPathway" id="UPA00360"/>
<feature type="domain" description="Carrier" evidence="9">
    <location>
        <begin position="13"/>
        <end position="94"/>
    </location>
</feature>
<comment type="function">
    <text evidence="8">Carrier of the growing fatty acid chain in fatty acid biosynthesis.</text>
</comment>
<proteinExistence type="inferred from homology"/>
<comment type="pathway">
    <text evidence="7">Glycolipid biosynthesis; KDO(2)-lipid A biosynthesis.</text>
</comment>
<reference evidence="10 11" key="1">
    <citation type="journal article" date="2014" name="FEMS Microbiol. Lett.">
        <title>Draft genome sequences of three Holospora species (Holospora obtusa, Holospora undulata, and Holospora elegans), endonuclear symbiotic bacteria of the ciliate Paramecium caudatum.</title>
        <authorList>
            <person name="Dohra H."/>
            <person name="Tanaka K."/>
            <person name="Suzuki T."/>
            <person name="Fujishima M."/>
            <person name="Suzuki H."/>
        </authorList>
    </citation>
    <scope>NUCLEOTIDE SEQUENCE [LARGE SCALE GENOMIC DNA]</scope>
    <source>
        <strain evidence="10 11">F1</strain>
    </source>
</reference>
<keyword evidence="3 8" id="KW-0597">Phosphoprotein</keyword>
<dbReference type="GO" id="GO:0016020">
    <property type="term" value="C:membrane"/>
    <property type="evidence" value="ECO:0007669"/>
    <property type="project" value="GOC"/>
</dbReference>
<evidence type="ECO:0000256" key="6">
    <source>
        <dbReference type="ARBA" id="ARBA00023160"/>
    </source>
</evidence>
<dbReference type="InterPro" id="IPR009081">
    <property type="entry name" value="PP-bd_ACP"/>
</dbReference>
<keyword evidence="4 8" id="KW-0276">Fatty acid metabolism</keyword>
<keyword evidence="6 8" id="KW-0275">Fatty acid biosynthesis</keyword>
<evidence type="ECO:0000256" key="7">
    <source>
        <dbReference type="ARBA" id="ARBA00024328"/>
    </source>
</evidence>
<dbReference type="Proteomes" id="UP000019112">
    <property type="component" value="Unassembled WGS sequence"/>
</dbReference>
<dbReference type="GO" id="GO:0009245">
    <property type="term" value="P:lipid A biosynthetic process"/>
    <property type="evidence" value="ECO:0007669"/>
    <property type="project" value="TreeGrafter"/>
</dbReference>
<keyword evidence="5 8" id="KW-0443">Lipid metabolism</keyword>
<comment type="similarity">
    <text evidence="8">Belongs to the acyl carrier protein (ACP) family.</text>
</comment>
<evidence type="ECO:0000256" key="2">
    <source>
        <dbReference type="ARBA" id="ARBA00022516"/>
    </source>
</evidence>
<feature type="modified residue" description="O-(pantetheine 4'-phosphoryl)serine" evidence="8">
    <location>
        <position position="54"/>
    </location>
</feature>
<name>W6TE95_HOLOB</name>
<comment type="PTM">
    <text evidence="8">4'-phosphopantetheine is transferred from CoA to a specific serine of apo-ACP by AcpS. This modification is essential for activity because fatty acids are bound in thioester linkage to the sulfhydryl of the prosthetic group.</text>
</comment>
<dbReference type="GO" id="GO:0005829">
    <property type="term" value="C:cytosol"/>
    <property type="evidence" value="ECO:0007669"/>
    <property type="project" value="TreeGrafter"/>
</dbReference>
<dbReference type="InterPro" id="IPR036736">
    <property type="entry name" value="ACP-like_sf"/>
</dbReference>
<evidence type="ECO:0000313" key="10">
    <source>
        <dbReference type="EMBL" id="ETZ06994.1"/>
    </source>
</evidence>
<organism evidence="10 11">
    <name type="scientific">Holospora obtusa F1</name>
    <dbReference type="NCBI Taxonomy" id="1399147"/>
    <lineage>
        <taxon>Bacteria</taxon>
        <taxon>Pseudomonadati</taxon>
        <taxon>Pseudomonadota</taxon>
        <taxon>Alphaproteobacteria</taxon>
        <taxon>Holosporales</taxon>
        <taxon>Holosporaceae</taxon>
        <taxon>Holospora</taxon>
    </lineage>
</organism>
<dbReference type="PANTHER" id="PTHR20863">
    <property type="entry name" value="ACYL CARRIER PROTEIN"/>
    <property type="match status" value="1"/>
</dbReference>
<dbReference type="SUPFAM" id="SSF47336">
    <property type="entry name" value="ACP-like"/>
    <property type="match status" value="1"/>
</dbReference>
<evidence type="ECO:0000256" key="3">
    <source>
        <dbReference type="ARBA" id="ARBA00022553"/>
    </source>
</evidence>
<protein>
    <recommendedName>
        <fullName evidence="8">Acyl carrier protein</fullName>
        <shortName evidence="8">ACP</shortName>
    </recommendedName>
</protein>
<evidence type="ECO:0000256" key="1">
    <source>
        <dbReference type="ARBA" id="ARBA00022450"/>
    </source>
</evidence>
<dbReference type="RefSeq" id="WP_021826967.1">
    <property type="nucleotide sequence ID" value="NZ_AWTR02000073.1"/>
</dbReference>
<keyword evidence="2 8" id="KW-0444">Lipid biosynthesis</keyword>
<dbReference type="EMBL" id="AWTR02000073">
    <property type="protein sequence ID" value="ETZ06994.1"/>
    <property type="molecule type" value="Genomic_DNA"/>
</dbReference>
<evidence type="ECO:0000256" key="4">
    <source>
        <dbReference type="ARBA" id="ARBA00022832"/>
    </source>
</evidence>
<dbReference type="InterPro" id="IPR006162">
    <property type="entry name" value="Ppantetheine_attach_site"/>
</dbReference>
<evidence type="ECO:0000256" key="5">
    <source>
        <dbReference type="ARBA" id="ARBA00023098"/>
    </source>
</evidence>
<dbReference type="GO" id="GO:0036104">
    <property type="term" value="P:Kdo2-lipid A biosynthetic process"/>
    <property type="evidence" value="ECO:0007669"/>
    <property type="project" value="UniProtKB-UniPathway"/>
</dbReference>
<accession>W6TE95</accession>
<evidence type="ECO:0000313" key="11">
    <source>
        <dbReference type="Proteomes" id="UP000019112"/>
    </source>
</evidence>
<dbReference type="GO" id="GO:0000036">
    <property type="term" value="F:acyl carrier activity"/>
    <property type="evidence" value="ECO:0007669"/>
    <property type="project" value="UniProtKB-UniRule"/>
</dbReference>
<gene>
    <name evidence="8" type="primary">acpP</name>
    <name evidence="10" type="ORF">P618_200834</name>
</gene>
<comment type="subcellular location">
    <subcellularLocation>
        <location evidence="8">Cytoplasm</location>
    </subcellularLocation>
</comment>
<evidence type="ECO:0000259" key="9">
    <source>
        <dbReference type="PROSITE" id="PS50075"/>
    </source>
</evidence>
<dbReference type="PROSITE" id="PS00012">
    <property type="entry name" value="PHOSPHOPANTETHEINE"/>
    <property type="match status" value="1"/>
</dbReference>
<dbReference type="InterPro" id="IPR003231">
    <property type="entry name" value="ACP"/>
</dbReference>
<evidence type="ECO:0000256" key="8">
    <source>
        <dbReference type="HAMAP-Rule" id="MF_01217"/>
    </source>
</evidence>
<dbReference type="eggNOG" id="COG0236">
    <property type="taxonomic scope" value="Bacteria"/>
</dbReference>
<dbReference type="HAMAP" id="MF_01217">
    <property type="entry name" value="Acyl_carrier"/>
    <property type="match status" value="1"/>
</dbReference>
<dbReference type="GO" id="GO:0000035">
    <property type="term" value="F:acyl binding"/>
    <property type="evidence" value="ECO:0007669"/>
    <property type="project" value="TreeGrafter"/>
</dbReference>
<keyword evidence="1 8" id="KW-0596">Phosphopantetheine</keyword>
<sequence>MGIDHSNSSVSLETKKKSVDEVFREISEILSQSVAHGKEITMESSITGTFGADSLDQIELVMDLERKFGCKISDEDISKLGTVGEIVELIMRLSSCEEKV</sequence>
<comment type="pathway">
    <text evidence="8">Lipid metabolism; fatty acid biosynthesis.</text>
</comment>
<dbReference type="UniPathway" id="UPA00094"/>
<comment type="caution">
    <text evidence="10">The sequence shown here is derived from an EMBL/GenBank/DDBJ whole genome shotgun (WGS) entry which is preliminary data.</text>
</comment>
<dbReference type="AlphaFoldDB" id="W6TE95"/>
<keyword evidence="8" id="KW-0963">Cytoplasm</keyword>